<dbReference type="GO" id="GO:0046982">
    <property type="term" value="F:protein heterodimerization activity"/>
    <property type="evidence" value="ECO:0007669"/>
    <property type="project" value="InterPro"/>
</dbReference>
<feature type="region of interest" description="Disordered" evidence="3">
    <location>
        <begin position="1"/>
        <end position="24"/>
    </location>
</feature>
<gene>
    <name evidence="4" type="ORF">AYBTSS11_LOCUS9029</name>
</gene>
<evidence type="ECO:0000313" key="5">
    <source>
        <dbReference type="Proteomes" id="UP001189624"/>
    </source>
</evidence>
<feature type="compositionally biased region" description="Basic residues" evidence="3">
    <location>
        <begin position="1"/>
        <end position="12"/>
    </location>
</feature>
<evidence type="ECO:0000256" key="2">
    <source>
        <dbReference type="ARBA" id="ARBA00022990"/>
    </source>
</evidence>
<dbReference type="Gramene" id="rna-AYBTSS11_LOCUS9029">
    <property type="protein sequence ID" value="CAJ1939254.1"/>
    <property type="gene ID" value="gene-AYBTSS11_LOCUS9029"/>
</dbReference>
<comment type="similarity">
    <text evidence="1">Belongs to the histone H3 family.</text>
</comment>
<dbReference type="InterPro" id="IPR009072">
    <property type="entry name" value="Histone-fold"/>
</dbReference>
<protein>
    <submittedName>
        <fullName evidence="4">Uncharacterized protein</fullName>
    </submittedName>
</protein>
<name>A0AA86SGM1_9FABA</name>
<organism evidence="4 5">
    <name type="scientific">Sphenostylis stenocarpa</name>
    <dbReference type="NCBI Taxonomy" id="92480"/>
    <lineage>
        <taxon>Eukaryota</taxon>
        <taxon>Viridiplantae</taxon>
        <taxon>Streptophyta</taxon>
        <taxon>Embryophyta</taxon>
        <taxon>Tracheophyta</taxon>
        <taxon>Spermatophyta</taxon>
        <taxon>Magnoliopsida</taxon>
        <taxon>eudicotyledons</taxon>
        <taxon>Gunneridae</taxon>
        <taxon>Pentapetalae</taxon>
        <taxon>rosids</taxon>
        <taxon>fabids</taxon>
        <taxon>Fabales</taxon>
        <taxon>Fabaceae</taxon>
        <taxon>Papilionoideae</taxon>
        <taxon>50 kb inversion clade</taxon>
        <taxon>NPAAA clade</taxon>
        <taxon>indigoferoid/millettioid clade</taxon>
        <taxon>Phaseoleae</taxon>
        <taxon>Sphenostylis</taxon>
    </lineage>
</organism>
<dbReference type="Gene3D" id="1.10.20.10">
    <property type="entry name" value="Histone, subunit A"/>
    <property type="match status" value="1"/>
</dbReference>
<dbReference type="AlphaFoldDB" id="A0AA86SGM1"/>
<dbReference type="InterPro" id="IPR000164">
    <property type="entry name" value="Histone_H3/CENP-A"/>
</dbReference>
<dbReference type="GO" id="GO:0000786">
    <property type="term" value="C:nucleosome"/>
    <property type="evidence" value="ECO:0007669"/>
    <property type="project" value="InterPro"/>
</dbReference>
<feature type="non-terminal residue" evidence="4">
    <location>
        <position position="76"/>
    </location>
</feature>
<dbReference type="EMBL" id="OY731400">
    <property type="protein sequence ID" value="CAJ1939254.1"/>
    <property type="molecule type" value="Genomic_DNA"/>
</dbReference>
<reference evidence="4" key="1">
    <citation type="submission" date="2023-10" db="EMBL/GenBank/DDBJ databases">
        <authorList>
            <person name="Domelevo Entfellner J.-B."/>
        </authorList>
    </citation>
    <scope>NUCLEOTIDE SEQUENCE</scope>
</reference>
<evidence type="ECO:0000256" key="1">
    <source>
        <dbReference type="ARBA" id="ARBA00010343"/>
    </source>
</evidence>
<sequence>MAPTKQKVHKSTGGKVPLKQLATKAARKSVPAIDGVTKPHKFRSEPEALQLVYCLVPLNHDTLVAAVKTRRSERRD</sequence>
<evidence type="ECO:0000313" key="4">
    <source>
        <dbReference type="EMBL" id="CAJ1939254.1"/>
    </source>
</evidence>
<keyword evidence="5" id="KW-1185">Reference proteome</keyword>
<accession>A0AA86SGM1</accession>
<evidence type="ECO:0000256" key="3">
    <source>
        <dbReference type="SAM" id="MobiDB-lite"/>
    </source>
</evidence>
<dbReference type="GO" id="GO:0030527">
    <property type="term" value="F:structural constituent of chromatin"/>
    <property type="evidence" value="ECO:0007669"/>
    <property type="project" value="InterPro"/>
</dbReference>
<dbReference type="PRINTS" id="PR00622">
    <property type="entry name" value="HISTONEH3"/>
</dbReference>
<proteinExistence type="inferred from homology"/>
<dbReference type="Proteomes" id="UP001189624">
    <property type="component" value="Chromosome 3"/>
</dbReference>
<keyword evidence="2" id="KW-0007">Acetylation</keyword>
<dbReference type="GO" id="GO:0003677">
    <property type="term" value="F:DNA binding"/>
    <property type="evidence" value="ECO:0007669"/>
    <property type="project" value="InterPro"/>
</dbReference>